<feature type="compositionally biased region" description="Low complexity" evidence="1">
    <location>
        <begin position="63"/>
        <end position="74"/>
    </location>
</feature>
<feature type="compositionally biased region" description="Basic and acidic residues" evidence="1">
    <location>
        <begin position="247"/>
        <end position="271"/>
    </location>
</feature>
<feature type="region of interest" description="Disordered" evidence="1">
    <location>
        <begin position="817"/>
        <end position="853"/>
    </location>
</feature>
<dbReference type="Proteomes" id="UP000315522">
    <property type="component" value="Unassembled WGS sequence"/>
</dbReference>
<dbReference type="EMBL" id="QGML01001733">
    <property type="protein sequence ID" value="TVY88434.1"/>
    <property type="molecule type" value="Genomic_DNA"/>
</dbReference>
<feature type="compositionally biased region" description="Polar residues" evidence="1">
    <location>
        <begin position="331"/>
        <end position="342"/>
    </location>
</feature>
<reference evidence="2 3" key="1">
    <citation type="submission" date="2018-05" db="EMBL/GenBank/DDBJ databases">
        <title>Genome sequencing and assembly of the regulated plant pathogen Lachnellula willkommii and related sister species for the development of diagnostic species identification markers.</title>
        <authorList>
            <person name="Giroux E."/>
            <person name="Bilodeau G."/>
        </authorList>
    </citation>
    <scope>NUCLEOTIDE SEQUENCE [LARGE SCALE GENOMIC DNA]</scope>
    <source>
        <strain evidence="2 3">CBS 172.35</strain>
    </source>
</reference>
<feature type="region of interest" description="Disordered" evidence="1">
    <location>
        <begin position="1"/>
        <end position="78"/>
    </location>
</feature>
<feature type="region of interest" description="Disordered" evidence="1">
    <location>
        <begin position="308"/>
        <end position="577"/>
    </location>
</feature>
<feature type="compositionally biased region" description="Basic and acidic residues" evidence="1">
    <location>
        <begin position="514"/>
        <end position="553"/>
    </location>
</feature>
<feature type="compositionally biased region" description="Acidic residues" evidence="1">
    <location>
        <begin position="399"/>
        <end position="410"/>
    </location>
</feature>
<dbReference type="AlphaFoldDB" id="A0A559M648"/>
<feature type="compositionally biased region" description="Basic residues" evidence="1">
    <location>
        <begin position="1"/>
        <end position="12"/>
    </location>
</feature>
<organism evidence="2 3">
    <name type="scientific">Lachnellula willkommii</name>
    <dbReference type="NCBI Taxonomy" id="215461"/>
    <lineage>
        <taxon>Eukaryota</taxon>
        <taxon>Fungi</taxon>
        <taxon>Dikarya</taxon>
        <taxon>Ascomycota</taxon>
        <taxon>Pezizomycotina</taxon>
        <taxon>Leotiomycetes</taxon>
        <taxon>Helotiales</taxon>
        <taxon>Lachnaceae</taxon>
        <taxon>Lachnellula</taxon>
    </lineage>
</organism>
<comment type="caution">
    <text evidence="2">The sequence shown here is derived from an EMBL/GenBank/DDBJ whole genome shotgun (WGS) entry which is preliminary data.</text>
</comment>
<feature type="region of interest" description="Disordered" evidence="1">
    <location>
        <begin position="91"/>
        <end position="286"/>
    </location>
</feature>
<protein>
    <submittedName>
        <fullName evidence="2">Uncharacterized protein</fullName>
    </submittedName>
</protein>
<name>A0A559M648_9HELO</name>
<accession>A0A559M648</accession>
<evidence type="ECO:0000313" key="2">
    <source>
        <dbReference type="EMBL" id="TVY88434.1"/>
    </source>
</evidence>
<proteinExistence type="predicted"/>
<feature type="compositionally biased region" description="Acidic residues" evidence="1">
    <location>
        <begin position="838"/>
        <end position="848"/>
    </location>
</feature>
<evidence type="ECO:0000256" key="1">
    <source>
        <dbReference type="SAM" id="MobiDB-lite"/>
    </source>
</evidence>
<feature type="compositionally biased region" description="Low complexity" evidence="1">
    <location>
        <begin position="503"/>
        <end position="513"/>
    </location>
</feature>
<evidence type="ECO:0000313" key="3">
    <source>
        <dbReference type="Proteomes" id="UP000315522"/>
    </source>
</evidence>
<gene>
    <name evidence="2" type="ORF">LAWI1_G004822</name>
</gene>
<sequence length="946" mass="103846">MQRTPPPKRRKVSPTTSVPGDAPTTPSRIPVSAAKPLSGRRPSFASPTKASLARHNPQLLNRPSSSGPGAQSAGKNLDDVFAKALGEVQKTVESQPGVIGGGTQSDASTQGSYVPATQRDVTPRARRLSVGGILSTKPRRMSRSPSKQPEQSAPVVPGYGDLQEDTNPFGKKGLRRSPVSSQVEAELHDSVPIGADPFKKKGLRRSPISSQPVGSFGEAVAETEVSTTPIKPTLSRAANPITSNDVQKPEERSMLPNAHAERPIVLEKAQEAEDPSPAPRRRVSQVTEIARKSNFKRWMGLGDIDVQQQREDAAVSPDELPLQPPSLANDGAQSRTSLQSEPVDTRLSVADVTEPSGSSWLLPPDSAKEATQFKTPAPEEPEISAAKSIHSSPRHVPELEEPELPAEDVNDSINHYRSEPEESEVELPAKEVTQSSRSHQVEPEEIILSLKEINQSRNSHRAEPEEPELPPTPTQRGIPDPVVTTPPTGIHDTPSKRARKSKSLGQKLKSSPLKPRDPPPEVSKEPEPAQEKEKPQEKEPVAELEPEVRLKPEKPKRRKSARFLVPEDPYASKKKARDELLKELQQLQADVALANQENERLRLHHESGKRRSTLAPNPEELIALLRRSTEQPSSLTPKPSSIFKSIGSFLPFSSRRRTQPVASSDFEKPVPSHLPIASDDPLPYLQAFSPLHYTSTILLLPSEQTSPGSLSEVSEEPILQKHSIHASHPTGLFAARITMIVNSSTPSITDIDVSSLDPSSEKELGAFVRERAAGNGTLGKDINVVCWAMGRWVELAIKRAAFWCAVEVDFTTPKGRETALQKGAKSKKRKRQGSAIAGDEESGQDEEDELKKQKWTRRQLLPHMGRTSMEIVSEEVELRIEWRIGFDWTGEAENYVSAGVRVPKNWQKADDRKIFDRIPETFDRIVRELGPLGAVRSIVGLLMPVS</sequence>
<keyword evidence="3" id="KW-1185">Reference proteome</keyword>